<gene>
    <name evidence="1" type="ORF">BU26DRAFT_504811</name>
</gene>
<protein>
    <submittedName>
        <fullName evidence="1">Uncharacterized protein</fullName>
    </submittedName>
</protein>
<reference evidence="1" key="1">
    <citation type="journal article" date="2020" name="Stud. Mycol.">
        <title>101 Dothideomycetes genomes: a test case for predicting lifestyles and emergence of pathogens.</title>
        <authorList>
            <person name="Haridas S."/>
            <person name="Albert R."/>
            <person name="Binder M."/>
            <person name="Bloem J."/>
            <person name="Labutti K."/>
            <person name="Salamov A."/>
            <person name="Andreopoulos B."/>
            <person name="Baker S."/>
            <person name="Barry K."/>
            <person name="Bills G."/>
            <person name="Bluhm B."/>
            <person name="Cannon C."/>
            <person name="Castanera R."/>
            <person name="Culley D."/>
            <person name="Daum C."/>
            <person name="Ezra D."/>
            <person name="Gonzalez J."/>
            <person name="Henrissat B."/>
            <person name="Kuo A."/>
            <person name="Liang C."/>
            <person name="Lipzen A."/>
            <person name="Lutzoni F."/>
            <person name="Magnuson J."/>
            <person name="Mondo S."/>
            <person name="Nolan M."/>
            <person name="Ohm R."/>
            <person name="Pangilinan J."/>
            <person name="Park H.-J."/>
            <person name="Ramirez L."/>
            <person name="Alfaro M."/>
            <person name="Sun H."/>
            <person name="Tritt A."/>
            <person name="Yoshinaga Y."/>
            <person name="Zwiers L.-H."/>
            <person name="Turgeon B."/>
            <person name="Goodwin S."/>
            <person name="Spatafora J."/>
            <person name="Crous P."/>
            <person name="Grigoriev I."/>
        </authorList>
    </citation>
    <scope>NUCLEOTIDE SEQUENCE</scope>
    <source>
        <strain evidence="1">CBS 122368</strain>
    </source>
</reference>
<sequence>MLNILTSWHSLGMYRDQGIPRTIPGGFYTCTTSAAIGPGPRRRVCGCIIGFTAHFARSPAVAIECWSTEVGDVRLVAGLQLPKPGVLLLDALLLIFWRTIDDLTARPHSLALARCLTASPATTRVNPDFLDPPPLSSSAEEIARSTSATLLSISSPGNVRGERPCVR</sequence>
<dbReference type="RefSeq" id="XP_033683643.1">
    <property type="nucleotide sequence ID" value="XM_033826804.1"/>
</dbReference>
<dbReference type="Proteomes" id="UP000800094">
    <property type="component" value="Unassembled WGS sequence"/>
</dbReference>
<accession>A0A6A6IEL8</accession>
<dbReference type="GeneID" id="54580134"/>
<evidence type="ECO:0000313" key="2">
    <source>
        <dbReference type="Proteomes" id="UP000800094"/>
    </source>
</evidence>
<proteinExistence type="predicted"/>
<evidence type="ECO:0000313" key="1">
    <source>
        <dbReference type="EMBL" id="KAF2248639.1"/>
    </source>
</evidence>
<dbReference type="AlphaFoldDB" id="A0A6A6IEL8"/>
<dbReference type="EMBL" id="ML987195">
    <property type="protein sequence ID" value="KAF2248639.1"/>
    <property type="molecule type" value="Genomic_DNA"/>
</dbReference>
<organism evidence="1 2">
    <name type="scientific">Trematosphaeria pertusa</name>
    <dbReference type="NCBI Taxonomy" id="390896"/>
    <lineage>
        <taxon>Eukaryota</taxon>
        <taxon>Fungi</taxon>
        <taxon>Dikarya</taxon>
        <taxon>Ascomycota</taxon>
        <taxon>Pezizomycotina</taxon>
        <taxon>Dothideomycetes</taxon>
        <taxon>Pleosporomycetidae</taxon>
        <taxon>Pleosporales</taxon>
        <taxon>Massarineae</taxon>
        <taxon>Trematosphaeriaceae</taxon>
        <taxon>Trematosphaeria</taxon>
    </lineage>
</organism>
<keyword evidence="2" id="KW-1185">Reference proteome</keyword>
<name>A0A6A6IEL8_9PLEO</name>